<dbReference type="InterPro" id="IPR036890">
    <property type="entry name" value="HATPase_C_sf"/>
</dbReference>
<dbReference type="PANTHER" id="PTHR34220">
    <property type="entry name" value="SENSOR HISTIDINE KINASE YPDA"/>
    <property type="match status" value="1"/>
</dbReference>
<dbReference type="InterPro" id="IPR050640">
    <property type="entry name" value="Bact_2-comp_sensor_kinase"/>
</dbReference>
<dbReference type="InterPro" id="IPR028994">
    <property type="entry name" value="Integrin_alpha_N"/>
</dbReference>
<dbReference type="STRING" id="1236989.JCM15548_14401"/>
<dbReference type="AlphaFoldDB" id="A0A0E9M3I1"/>
<name>A0A0E9M3I1_9BACT</name>
<comment type="caution">
    <text evidence="3">The sequence shown here is derived from an EMBL/GenBank/DDBJ whole genome shotgun (WGS) entry which is preliminary data.</text>
</comment>
<evidence type="ECO:0000256" key="1">
    <source>
        <dbReference type="SAM" id="Phobius"/>
    </source>
</evidence>
<reference evidence="3 4" key="1">
    <citation type="journal article" date="2015" name="Microbes Environ.">
        <title>Distribution and evolution of nitrogen fixation genes in the phylum bacteroidetes.</title>
        <authorList>
            <person name="Inoue J."/>
            <person name="Oshima K."/>
            <person name="Suda W."/>
            <person name="Sakamoto M."/>
            <person name="Iino T."/>
            <person name="Noda S."/>
            <person name="Hongoh Y."/>
            <person name="Hattori M."/>
            <person name="Ohkuma M."/>
        </authorList>
    </citation>
    <scope>NUCLEOTIDE SEQUENCE [LARGE SCALE GENOMIC DNA]</scope>
    <source>
        <strain evidence="3">JCM 15548</strain>
    </source>
</reference>
<evidence type="ECO:0000313" key="4">
    <source>
        <dbReference type="Proteomes" id="UP000032900"/>
    </source>
</evidence>
<dbReference type="PANTHER" id="PTHR34220:SF7">
    <property type="entry name" value="SENSOR HISTIDINE KINASE YPDA"/>
    <property type="match status" value="1"/>
</dbReference>
<evidence type="ECO:0000259" key="2">
    <source>
        <dbReference type="Pfam" id="PF06580"/>
    </source>
</evidence>
<sequence length="712" mass="80711">MLITQTNCLRVKKKLQTPWFLSLLISIPIFILIVVLLPIDFSRYRFELDHRIVSNLWDSDRIIYADLNKSGYSEFLHLKNDRLSGSASIVIHSGTGHLLGQVNLWGRISPFASNLATGNLFNDGYDDLAVTTLSNDSLYLNLVNLSKIKGEHHIRYHNTRVFLDKIRLNRNNGYDYTYGIFTSDTDGDGIDEVYVSIFAGFSQSPRKLYKYCPASNSLLKSNTDGNCLSGHLVFRDINGDGRKEIFGNSSAPYNISDTTGFSFHDQNSYVMAFNNDLSFLFKPIAVQGGYTATGVQVLENGGDGIIAVLNSSQTTRFKNQTLRLYNHRGKLLRSLELPPSGQGNRYRLDLMANDSLIHLEDRFEGRVFYYTQNLELAMVEKVPVHEFNSMELDLNMPEGMVKLYYNAPNGKYVIKMPDHQFYPIHGIPSFSQVIWGLTPKLAGKDKIAAISIFTDDSLYLIQTHPNPYYFLKVPFWMLVFAVVNLFGYFILNLQAKVVAKRFEERERLHNLQLASAYNQLDPHFTFNVLNAIGGSILEGRKEEAYEYFTNLADLIRLTLNNTVQSSRSLDDEINFVQKYLEIEHFRFGDRLNYELTVDNKVDGSIEVPKMMIQIFVENAIKHGLSKKREGGKVSISITGSGTSPLIVIEDNGIGRAAAQKVQSQSLGKGLKIMEEYILLFNQQKGTRIHFVVNDLYDNNQNAAGTRVVIQVK</sequence>
<dbReference type="Gene3D" id="3.30.565.10">
    <property type="entry name" value="Histidine kinase-like ATPase, C-terminal domain"/>
    <property type="match status" value="1"/>
</dbReference>
<feature type="domain" description="Signal transduction histidine kinase internal region" evidence="2">
    <location>
        <begin position="512"/>
        <end position="591"/>
    </location>
</feature>
<protein>
    <recommendedName>
        <fullName evidence="2">Signal transduction histidine kinase internal region domain-containing protein</fullName>
    </recommendedName>
</protein>
<keyword evidence="1" id="KW-0472">Membrane</keyword>
<dbReference type="Proteomes" id="UP000032900">
    <property type="component" value="Unassembled WGS sequence"/>
</dbReference>
<dbReference type="Pfam" id="PF06580">
    <property type="entry name" value="His_kinase"/>
    <property type="match status" value="1"/>
</dbReference>
<gene>
    <name evidence="3" type="ORF">JCM15548_14401</name>
</gene>
<dbReference type="InterPro" id="IPR010559">
    <property type="entry name" value="Sig_transdc_His_kin_internal"/>
</dbReference>
<feature type="transmembrane region" description="Helical" evidence="1">
    <location>
        <begin position="473"/>
        <end position="491"/>
    </location>
</feature>
<organism evidence="3 4">
    <name type="scientific">Geofilum rubicundum JCM 15548</name>
    <dbReference type="NCBI Taxonomy" id="1236989"/>
    <lineage>
        <taxon>Bacteria</taxon>
        <taxon>Pseudomonadati</taxon>
        <taxon>Bacteroidota</taxon>
        <taxon>Bacteroidia</taxon>
        <taxon>Marinilabiliales</taxon>
        <taxon>Marinilabiliaceae</taxon>
        <taxon>Geofilum</taxon>
    </lineage>
</organism>
<feature type="transmembrane region" description="Helical" evidence="1">
    <location>
        <begin position="20"/>
        <end position="39"/>
    </location>
</feature>
<dbReference type="EMBL" id="BAZW01000073">
    <property type="protein sequence ID" value="GAO31981.1"/>
    <property type="molecule type" value="Genomic_DNA"/>
</dbReference>
<dbReference type="GO" id="GO:0000155">
    <property type="term" value="F:phosphorelay sensor kinase activity"/>
    <property type="evidence" value="ECO:0007669"/>
    <property type="project" value="InterPro"/>
</dbReference>
<evidence type="ECO:0000313" key="3">
    <source>
        <dbReference type="EMBL" id="GAO31981.1"/>
    </source>
</evidence>
<keyword evidence="4" id="KW-1185">Reference proteome</keyword>
<dbReference type="SUPFAM" id="SSF69318">
    <property type="entry name" value="Integrin alpha N-terminal domain"/>
    <property type="match status" value="1"/>
</dbReference>
<dbReference type="GO" id="GO:0016020">
    <property type="term" value="C:membrane"/>
    <property type="evidence" value="ECO:0007669"/>
    <property type="project" value="InterPro"/>
</dbReference>
<proteinExistence type="predicted"/>
<keyword evidence="1" id="KW-1133">Transmembrane helix</keyword>
<accession>A0A0E9M3I1</accession>
<keyword evidence="1" id="KW-0812">Transmembrane</keyword>
<dbReference type="SUPFAM" id="SSF55874">
    <property type="entry name" value="ATPase domain of HSP90 chaperone/DNA topoisomerase II/histidine kinase"/>
    <property type="match status" value="1"/>
</dbReference>